<keyword evidence="5" id="KW-1185">Reference proteome</keyword>
<keyword evidence="2" id="KW-0597">Phosphoprotein</keyword>
<accession>A0A4X2KEM9</accession>
<dbReference type="GO" id="GO:0003779">
    <property type="term" value="F:actin binding"/>
    <property type="evidence" value="ECO:0007669"/>
    <property type="project" value="TreeGrafter"/>
</dbReference>
<dbReference type="GeneTree" id="ENSGT00950000183027"/>
<comment type="similarity">
    <text evidence="1">Belongs to the myozenin family.</text>
</comment>
<evidence type="ECO:0000256" key="2">
    <source>
        <dbReference type="ARBA" id="ARBA00022553"/>
    </source>
</evidence>
<dbReference type="STRING" id="29139.ENSVURP00010010379"/>
<sequence length="251" mass="28041">KSSQEQKALTMAKAQDFMEAVPCLDLGKKVSIPQDLMVEELSLRSNKGSLLFQKRQKRVQRFTFEYAAKQTQVMGVEGAWPAPSGVLSCAQTASGPDGKENYRTEIQIFPTPPPGSEMRSQELPPGRAPSPSALASGYSKPLTGIPPEKFNHTAIPKGYQSPWQEFIDYKDGYKDYYKDPLNHTPWPSDYRNFNKTPVPFGGPLISETFPKTDTPLIPKEPISGLDLLSYRPSFNRVAQGWVRSLLESEEL</sequence>
<dbReference type="Pfam" id="PF05556">
    <property type="entry name" value="Calsarcin"/>
    <property type="match status" value="1"/>
</dbReference>
<dbReference type="Proteomes" id="UP000314987">
    <property type="component" value="Unassembled WGS sequence"/>
</dbReference>
<dbReference type="GO" id="GO:0031433">
    <property type="term" value="F:telethonin binding"/>
    <property type="evidence" value="ECO:0007669"/>
    <property type="project" value="TreeGrafter"/>
</dbReference>
<reference evidence="4" key="3">
    <citation type="submission" date="2025-09" db="UniProtKB">
        <authorList>
            <consortium name="Ensembl"/>
        </authorList>
    </citation>
    <scope>IDENTIFICATION</scope>
</reference>
<dbReference type="GO" id="GO:0015629">
    <property type="term" value="C:actin cytoskeleton"/>
    <property type="evidence" value="ECO:0007669"/>
    <property type="project" value="TreeGrafter"/>
</dbReference>
<protein>
    <submittedName>
        <fullName evidence="4">Myozenin 3</fullName>
    </submittedName>
</protein>
<evidence type="ECO:0000313" key="4">
    <source>
        <dbReference type="Ensembl" id="ENSVURP00010010379.1"/>
    </source>
</evidence>
<gene>
    <name evidence="4" type="primary">MYOZ3</name>
</gene>
<evidence type="ECO:0000256" key="3">
    <source>
        <dbReference type="SAM" id="MobiDB-lite"/>
    </source>
</evidence>
<dbReference type="GO" id="GO:0030018">
    <property type="term" value="C:Z disc"/>
    <property type="evidence" value="ECO:0007669"/>
    <property type="project" value="InterPro"/>
</dbReference>
<dbReference type="Ensembl" id="ENSVURT00010011766.1">
    <property type="protein sequence ID" value="ENSVURP00010010379.1"/>
    <property type="gene ID" value="ENSVURG00010007998.1"/>
</dbReference>
<dbReference type="PANTHER" id="PTHR15941:SF15">
    <property type="entry name" value="MYOZENIN-3"/>
    <property type="match status" value="1"/>
</dbReference>
<reference evidence="5" key="1">
    <citation type="submission" date="2018-12" db="EMBL/GenBank/DDBJ databases">
        <authorList>
            <person name="Yazar S."/>
        </authorList>
    </citation>
    <scope>NUCLEOTIDE SEQUENCE [LARGE SCALE GENOMIC DNA]</scope>
</reference>
<dbReference type="InterPro" id="IPR008438">
    <property type="entry name" value="MYOZ"/>
</dbReference>
<proteinExistence type="inferred from homology"/>
<dbReference type="AlphaFoldDB" id="A0A4X2KEM9"/>
<dbReference type="PANTHER" id="PTHR15941">
    <property type="entry name" value="MYOZENIN"/>
    <property type="match status" value="1"/>
</dbReference>
<evidence type="ECO:0000313" key="5">
    <source>
        <dbReference type="Proteomes" id="UP000314987"/>
    </source>
</evidence>
<evidence type="ECO:0000256" key="1">
    <source>
        <dbReference type="ARBA" id="ARBA00009126"/>
    </source>
</evidence>
<organism evidence="4 5">
    <name type="scientific">Vombatus ursinus</name>
    <name type="common">Common wombat</name>
    <dbReference type="NCBI Taxonomy" id="29139"/>
    <lineage>
        <taxon>Eukaryota</taxon>
        <taxon>Metazoa</taxon>
        <taxon>Chordata</taxon>
        <taxon>Craniata</taxon>
        <taxon>Vertebrata</taxon>
        <taxon>Euteleostomi</taxon>
        <taxon>Mammalia</taxon>
        <taxon>Metatheria</taxon>
        <taxon>Diprotodontia</taxon>
        <taxon>Vombatidae</taxon>
        <taxon>Vombatus</taxon>
    </lineage>
</organism>
<reference evidence="4" key="2">
    <citation type="submission" date="2025-08" db="UniProtKB">
        <authorList>
            <consortium name="Ensembl"/>
        </authorList>
    </citation>
    <scope>IDENTIFICATION</scope>
</reference>
<dbReference type="GO" id="GO:0051373">
    <property type="term" value="F:FATZ binding"/>
    <property type="evidence" value="ECO:0007669"/>
    <property type="project" value="TreeGrafter"/>
</dbReference>
<feature type="region of interest" description="Disordered" evidence="3">
    <location>
        <begin position="110"/>
        <end position="135"/>
    </location>
</feature>
<name>A0A4X2KEM9_VOMUR</name>
<dbReference type="OMA" id="WIQVMPE"/>